<gene>
    <name evidence="3" type="ORF">ALOHA_HF4000APKG8D6ctg1g41</name>
</gene>
<dbReference type="EMBL" id="EU016652">
    <property type="protein sequence ID" value="ABZ09491.1"/>
    <property type="molecule type" value="Genomic_DNA"/>
</dbReference>
<organism evidence="3">
    <name type="scientific">uncultured marine crenarchaeote HF4000_APKG8D6</name>
    <dbReference type="NCBI Taxonomy" id="455602"/>
    <lineage>
        <taxon>Archaea</taxon>
        <taxon>Nitrososphaerota</taxon>
        <taxon>Nitrososphaeria</taxon>
        <taxon>Nitrosopumilales</taxon>
        <taxon>environmental samples</taxon>
    </lineage>
</organism>
<dbReference type="Pfam" id="PF12804">
    <property type="entry name" value="NTP_transf_3"/>
    <property type="match status" value="1"/>
</dbReference>
<evidence type="ECO:0000313" key="3">
    <source>
        <dbReference type="EMBL" id="ABZ09491.1"/>
    </source>
</evidence>
<evidence type="ECO:0000259" key="2">
    <source>
        <dbReference type="Pfam" id="PF12804"/>
    </source>
</evidence>
<keyword evidence="1 3" id="KW-0808">Transferase</keyword>
<dbReference type="PANTHER" id="PTHR19136:SF86">
    <property type="entry name" value="ADENOSYLCOBINAMIDE-PHOSPHATE GUANYLYLTRANSFERASE"/>
    <property type="match status" value="1"/>
</dbReference>
<dbReference type="Gene3D" id="3.90.550.10">
    <property type="entry name" value="Spore Coat Polysaccharide Biosynthesis Protein SpsA, Chain A"/>
    <property type="match status" value="1"/>
</dbReference>
<dbReference type="InterPro" id="IPR029044">
    <property type="entry name" value="Nucleotide-diphossugar_trans"/>
</dbReference>
<dbReference type="PANTHER" id="PTHR19136">
    <property type="entry name" value="MOLYBDENUM COFACTOR GUANYLYLTRANSFERASE"/>
    <property type="match status" value="1"/>
</dbReference>
<sequence length="197" mass="21982">MIGLVMAGGKGTRMDISNEKLLLEYKKPVIFHVIDALKNSHCFSQVIVATSPNSPDTKHVLEQNRIETLSTPGNGYVNDLNFLLQKMSGSVFVTSGDLPLLDEKIIQVITEKFNSENVWTSFLVSKKFLNSLGLESSLLVNSDNIECAYTGISIINVNKLELGNWPSPVKENYIILDDNRIAFNLNTRKDYELLNSS</sequence>
<dbReference type="AlphaFoldDB" id="B3TA45"/>
<evidence type="ECO:0000256" key="1">
    <source>
        <dbReference type="ARBA" id="ARBA00022679"/>
    </source>
</evidence>
<dbReference type="SUPFAM" id="SSF53448">
    <property type="entry name" value="Nucleotide-diphospho-sugar transferases"/>
    <property type="match status" value="1"/>
</dbReference>
<name>B3TA45_9ARCH</name>
<dbReference type="GO" id="GO:0016779">
    <property type="term" value="F:nucleotidyltransferase activity"/>
    <property type="evidence" value="ECO:0007669"/>
    <property type="project" value="UniProtKB-ARBA"/>
</dbReference>
<dbReference type="InterPro" id="IPR025877">
    <property type="entry name" value="MobA-like_NTP_Trfase"/>
</dbReference>
<feature type="domain" description="MobA-like NTP transferase" evidence="2">
    <location>
        <begin position="3"/>
        <end position="120"/>
    </location>
</feature>
<accession>B3TA45</accession>
<proteinExistence type="predicted"/>
<reference evidence="3" key="1">
    <citation type="journal article" date="2008" name="ISME J.">
        <title>Genomic patterns of recombination, clonal divergence and environment in marine microbial populations.</title>
        <authorList>
            <person name="Konstantinidis K.T."/>
            <person name="Delong E.F."/>
        </authorList>
    </citation>
    <scope>NUCLEOTIDE SEQUENCE</scope>
</reference>
<protein>
    <submittedName>
        <fullName evidence="3">Putative Nucleotidyl transferase</fullName>
    </submittedName>
</protein>